<dbReference type="EMBL" id="JAQQWE010000003">
    <property type="protein sequence ID" value="KAK7959689.1"/>
    <property type="molecule type" value="Genomic_DNA"/>
</dbReference>
<evidence type="ECO:0000313" key="4">
    <source>
        <dbReference type="Proteomes" id="UP001391051"/>
    </source>
</evidence>
<comment type="caution">
    <text evidence="3">The sequence shown here is derived from an EMBL/GenBank/DDBJ whole genome shotgun (WGS) entry which is preliminary data.</text>
</comment>
<proteinExistence type="predicted"/>
<evidence type="ECO:0000313" key="3">
    <source>
        <dbReference type="EMBL" id="KAK7959689.1"/>
    </source>
</evidence>
<accession>A0ABR1QMW5</accession>
<organism evidence="3 4">
    <name type="scientific">Apiospora aurea</name>
    <dbReference type="NCBI Taxonomy" id="335848"/>
    <lineage>
        <taxon>Eukaryota</taxon>
        <taxon>Fungi</taxon>
        <taxon>Dikarya</taxon>
        <taxon>Ascomycota</taxon>
        <taxon>Pezizomycotina</taxon>
        <taxon>Sordariomycetes</taxon>
        <taxon>Xylariomycetidae</taxon>
        <taxon>Amphisphaeriales</taxon>
        <taxon>Apiosporaceae</taxon>
        <taxon>Apiospora</taxon>
    </lineage>
</organism>
<dbReference type="Gene3D" id="2.60.120.620">
    <property type="entry name" value="q2cbj1_9rhob like domain"/>
    <property type="match status" value="1"/>
</dbReference>
<feature type="region of interest" description="Disordered" evidence="1">
    <location>
        <begin position="384"/>
        <end position="406"/>
    </location>
</feature>
<evidence type="ECO:0000256" key="1">
    <source>
        <dbReference type="SAM" id="MobiDB-lite"/>
    </source>
</evidence>
<gene>
    <name evidence="3" type="ORF">PG986_004543</name>
</gene>
<dbReference type="RefSeq" id="XP_066703392.1">
    <property type="nucleotide sequence ID" value="XM_066840765.1"/>
</dbReference>
<keyword evidence="4" id="KW-1185">Reference proteome</keyword>
<dbReference type="PANTHER" id="PTHR33099:SF7">
    <property type="entry name" value="MYND-TYPE DOMAIN-CONTAINING PROTEIN"/>
    <property type="match status" value="1"/>
</dbReference>
<dbReference type="PANTHER" id="PTHR33099">
    <property type="entry name" value="FE2OG DIOXYGENASE DOMAIN-CONTAINING PROTEIN"/>
    <property type="match status" value="1"/>
</dbReference>
<feature type="region of interest" description="Disordered" evidence="1">
    <location>
        <begin position="1"/>
        <end position="35"/>
    </location>
</feature>
<sequence length="565" mass="62526">MSSYSQDSDVTGSEVAESDVAESEAADSDEDIQSSRYPGLTSWKTQFDWNLHAIETFGDIAWSEQYQELILPGLEIKGTPIPLPLSTPRDAGVIRKACHQAPFGRGDETVVDESVRKTWEIGSEGFQLLNPQWPSFVNALVKDASVALGMPQNVRAEPYKLLLYDPGSFFKPHKDSEKAPGMIATLVICLPSSHRGGDVHISHSGQKHVLTTTQDSAFEVTALAWYSDVTHEVKEVTSGHRLVLTYSIVLEKGPSSLPSADGFALHQIALMNMLKDAHADIPDATRLFYPLSHKYSETGLSLHYMKGVDRARVYALQKACASSEFILLLANITRTHIGPAEGYYDEEDTEDYYHLTYAATSGGAPVCKTTMDFEPNFIGPDPYERDADSLDGGEHLGNETSPPEDRYHDSAAVIVRKDDLSKFLYLRALPDDTLAANVAELVTGHLYRSNGQAPSTTVETLKHLVELPKRGMGKTLPKILSFAIKTGNRDLWDEVITSAVTDFHRLVPGSRRYGNDFYWFRGLKSQYGKDDKCTWAMGSLTPVLSRLAWHLNEGSMGSLEGDWDQ</sequence>
<evidence type="ECO:0000259" key="2">
    <source>
        <dbReference type="Pfam" id="PF13640"/>
    </source>
</evidence>
<dbReference type="InterPro" id="IPR044862">
    <property type="entry name" value="Pro_4_hyd_alph_FE2OG_OXY"/>
</dbReference>
<reference evidence="3 4" key="1">
    <citation type="submission" date="2023-01" db="EMBL/GenBank/DDBJ databases">
        <title>Analysis of 21 Apiospora genomes using comparative genomics revels a genus with tremendous synthesis potential of carbohydrate active enzymes and secondary metabolites.</title>
        <authorList>
            <person name="Sorensen T."/>
        </authorList>
    </citation>
    <scope>NUCLEOTIDE SEQUENCE [LARGE SCALE GENOMIC DNA]</scope>
    <source>
        <strain evidence="3 4">CBS 24483</strain>
    </source>
</reference>
<feature type="domain" description="Prolyl 4-hydroxylase alpha subunit Fe(2+) 2OG dioxygenase" evidence="2">
    <location>
        <begin position="160"/>
        <end position="245"/>
    </location>
</feature>
<dbReference type="Proteomes" id="UP001391051">
    <property type="component" value="Unassembled WGS sequence"/>
</dbReference>
<protein>
    <recommendedName>
        <fullName evidence="2">Prolyl 4-hydroxylase alpha subunit Fe(2+) 2OG dioxygenase domain-containing protein</fullName>
    </recommendedName>
</protein>
<dbReference type="Pfam" id="PF13640">
    <property type="entry name" value="2OG-FeII_Oxy_3"/>
    <property type="match status" value="1"/>
</dbReference>
<name>A0ABR1QMW5_9PEZI</name>
<feature type="compositionally biased region" description="Acidic residues" evidence="1">
    <location>
        <begin position="16"/>
        <end position="32"/>
    </location>
</feature>
<feature type="compositionally biased region" description="Polar residues" evidence="1">
    <location>
        <begin position="1"/>
        <end position="11"/>
    </location>
</feature>
<dbReference type="GeneID" id="92073827"/>